<dbReference type="Proteomes" id="UP000067683">
    <property type="component" value="Chromosome"/>
</dbReference>
<gene>
    <name evidence="1" type="ORF">AUC31_15765</name>
</gene>
<dbReference type="AlphaFoldDB" id="A0A0U2YUQ9"/>
<name>A0A0U2YUQ9_9BACL</name>
<proteinExistence type="predicted"/>
<evidence type="ECO:0000313" key="2">
    <source>
        <dbReference type="Proteomes" id="UP000067683"/>
    </source>
</evidence>
<dbReference type="STRING" id="200991.AUC31_15765"/>
<dbReference type="KEGG" id="prt:AUC31_15765"/>
<keyword evidence="2" id="KW-1185">Reference proteome</keyword>
<evidence type="ECO:0000313" key="1">
    <source>
        <dbReference type="EMBL" id="ALS76573.1"/>
    </source>
</evidence>
<organism evidence="1 2">
    <name type="scientific">Planococcus rifietoensis</name>
    <dbReference type="NCBI Taxonomy" id="200991"/>
    <lineage>
        <taxon>Bacteria</taxon>
        <taxon>Bacillati</taxon>
        <taxon>Bacillota</taxon>
        <taxon>Bacilli</taxon>
        <taxon>Bacillales</taxon>
        <taxon>Caryophanaceae</taxon>
        <taxon>Planococcus</taxon>
    </lineage>
</organism>
<dbReference type="EMBL" id="CP013659">
    <property type="protein sequence ID" value="ALS76573.1"/>
    <property type="molecule type" value="Genomic_DNA"/>
</dbReference>
<accession>A0A0U2YUQ9</accession>
<protein>
    <submittedName>
        <fullName evidence="1">Uncharacterized protein</fullName>
    </submittedName>
</protein>
<reference evidence="1" key="1">
    <citation type="submission" date="2016-01" db="EMBL/GenBank/DDBJ databases">
        <title>Complete genome of Planococcus rifietoensis type strain M8.</title>
        <authorList>
            <person name="See-Too W.S."/>
        </authorList>
    </citation>
    <scope>NUCLEOTIDE SEQUENCE [LARGE SCALE GENOMIC DNA]</scope>
    <source>
        <strain evidence="1">M8</strain>
    </source>
</reference>
<dbReference type="OrthoDB" id="2636416at2"/>
<sequence>MDIEAERDLLKDEYGNYYVVSYATKDSLTVVNAALYHAFNQELTDDFVAEVKRKYPKGVAVGVYFADLVHEQIEKLEDPEFRGHIYDLNEVRKEYDIHLKPIYHNSLHL</sequence>
<dbReference type="RefSeq" id="WP_058383275.1">
    <property type="nucleotide sequence ID" value="NZ_CP013659.2"/>
</dbReference>